<evidence type="ECO:0000256" key="6">
    <source>
        <dbReference type="ARBA" id="ARBA00022989"/>
    </source>
</evidence>
<dbReference type="HOGENOM" id="CLU_039820_1_0_5"/>
<comment type="subcellular location">
    <subcellularLocation>
        <location evidence="1">Cell membrane</location>
        <topology evidence="1">Multi-pass membrane protein</topology>
    </subcellularLocation>
</comment>
<dbReference type="PANTHER" id="PTHR33908">
    <property type="entry name" value="MANNOSYLTRANSFERASE YKCB-RELATED"/>
    <property type="match status" value="1"/>
</dbReference>
<accession>A0A0B5DZQ1</accession>
<dbReference type="EMBL" id="CP004393">
    <property type="protein sequence ID" value="AJE48943.1"/>
    <property type="molecule type" value="Genomic_DNA"/>
</dbReference>
<feature type="transmembrane region" description="Helical" evidence="8">
    <location>
        <begin position="211"/>
        <end position="229"/>
    </location>
</feature>
<feature type="transmembrane region" description="Helical" evidence="8">
    <location>
        <begin position="24"/>
        <end position="47"/>
    </location>
</feature>
<dbReference type="AlphaFoldDB" id="A0A0B5DZQ1"/>
<keyword evidence="4 10" id="KW-0808">Transferase</keyword>
<feature type="transmembrane region" description="Helical" evidence="8">
    <location>
        <begin position="294"/>
        <end position="315"/>
    </location>
</feature>
<feature type="transmembrane region" description="Helical" evidence="8">
    <location>
        <begin position="353"/>
        <end position="370"/>
    </location>
</feature>
<feature type="transmembrane region" description="Helical" evidence="8">
    <location>
        <begin position="183"/>
        <end position="199"/>
    </location>
</feature>
<evidence type="ECO:0000256" key="8">
    <source>
        <dbReference type="SAM" id="Phobius"/>
    </source>
</evidence>
<keyword evidence="5 8" id="KW-0812">Transmembrane</keyword>
<keyword evidence="3" id="KW-0328">Glycosyltransferase</keyword>
<keyword evidence="2" id="KW-1003">Cell membrane</keyword>
<dbReference type="KEGG" id="cid:P73_4228"/>
<dbReference type="Pfam" id="PF13231">
    <property type="entry name" value="PMT_2"/>
    <property type="match status" value="1"/>
</dbReference>
<organism evidence="10 11">
    <name type="scientific">Celeribacter indicus</name>
    <dbReference type="NCBI Taxonomy" id="1208324"/>
    <lineage>
        <taxon>Bacteria</taxon>
        <taxon>Pseudomonadati</taxon>
        <taxon>Pseudomonadota</taxon>
        <taxon>Alphaproteobacteria</taxon>
        <taxon>Rhodobacterales</taxon>
        <taxon>Roseobacteraceae</taxon>
        <taxon>Celeribacter</taxon>
    </lineage>
</organism>
<evidence type="ECO:0000313" key="11">
    <source>
        <dbReference type="Proteomes" id="UP000031521"/>
    </source>
</evidence>
<dbReference type="Proteomes" id="UP000031521">
    <property type="component" value="Chromosome"/>
</dbReference>
<evidence type="ECO:0000259" key="9">
    <source>
        <dbReference type="Pfam" id="PF13231"/>
    </source>
</evidence>
<dbReference type="STRING" id="1208324.P73_4228"/>
<evidence type="ECO:0000256" key="4">
    <source>
        <dbReference type="ARBA" id="ARBA00022679"/>
    </source>
</evidence>
<keyword evidence="11" id="KW-1185">Reference proteome</keyword>
<evidence type="ECO:0000313" key="10">
    <source>
        <dbReference type="EMBL" id="AJE48943.1"/>
    </source>
</evidence>
<feature type="domain" description="Glycosyltransferase RgtA/B/C/D-like" evidence="9">
    <location>
        <begin position="70"/>
        <end position="228"/>
    </location>
</feature>
<dbReference type="PANTHER" id="PTHR33908:SF11">
    <property type="entry name" value="MEMBRANE PROTEIN"/>
    <property type="match status" value="1"/>
</dbReference>
<feature type="transmembrane region" description="Helical" evidence="8">
    <location>
        <begin position="71"/>
        <end position="93"/>
    </location>
</feature>
<dbReference type="InterPro" id="IPR050297">
    <property type="entry name" value="LipidA_mod_glycosyltrf_83"/>
</dbReference>
<dbReference type="RefSeq" id="WP_043871128.1">
    <property type="nucleotide sequence ID" value="NZ_CP004393.1"/>
</dbReference>
<sequence length="492" mass="53567">MAHPMIPDMFQTAESPEDRRAARLFLIAITLYFAAQIVLRVTLGGALETDEAEMMLMTPGLRWGYGPQLPLYNWLQIGLFALFGKTLFALSLLKNALLWGTYALLFTGLRAAVPARTATLATLSLFLIPDIAWEAERATTHSNMLLFAISATICAFLWALRTGALRHWALLGVALGIGGIAKYNYWAVPAGLLLALLTMPDLRRRLLTARALPALVIAAAIVAGPYAWMAANRDLALSSVGKIALENSARAWLPEGVPLYLKGLATLIVLPALVTGALWLATRRGTAPARVSPLSTLFLRMGGLLALGGLAAVWLSEAGHIASRWLLPIVIPLVIGIFLRLAPRLGRGALRGYLAILGVVAALVFAGLTYDRYKDGARRDVEFAPLVSVIEDMHLPEDTVIVADFYVGGNLARLRPDWPVRSDLPASAREVETRNLLLLTREKNAEVLRRVTARVDWRHAQGAAFGEPTDFSLPSRHGARPLNILLQHARAE</sequence>
<dbReference type="GO" id="GO:0005886">
    <property type="term" value="C:plasma membrane"/>
    <property type="evidence" value="ECO:0007669"/>
    <property type="project" value="UniProtKB-SubCell"/>
</dbReference>
<keyword evidence="6 8" id="KW-1133">Transmembrane helix</keyword>
<name>A0A0B5DZQ1_9RHOB</name>
<keyword evidence="7 8" id="KW-0472">Membrane</keyword>
<dbReference type="GO" id="GO:0009103">
    <property type="term" value="P:lipopolysaccharide biosynthetic process"/>
    <property type="evidence" value="ECO:0007669"/>
    <property type="project" value="UniProtKB-ARBA"/>
</dbReference>
<evidence type="ECO:0000256" key="1">
    <source>
        <dbReference type="ARBA" id="ARBA00004651"/>
    </source>
</evidence>
<dbReference type="GO" id="GO:0016763">
    <property type="term" value="F:pentosyltransferase activity"/>
    <property type="evidence" value="ECO:0007669"/>
    <property type="project" value="TreeGrafter"/>
</dbReference>
<feature type="transmembrane region" description="Helical" evidence="8">
    <location>
        <begin position="145"/>
        <end position="163"/>
    </location>
</feature>
<evidence type="ECO:0000256" key="7">
    <source>
        <dbReference type="ARBA" id="ARBA00023136"/>
    </source>
</evidence>
<protein>
    <submittedName>
        <fullName evidence="10">Glycosyl transferase family protein</fullName>
    </submittedName>
</protein>
<reference evidence="10 11" key="1">
    <citation type="journal article" date="2014" name="Int. J. Syst. Evol. Microbiol.">
        <title>Celeribacter indicus sp. nov., a polycyclic aromatic hydrocarbon-degrading bacterium from deep-sea sediment and reclassification of Huaishuia halophila as Celeribacter halophilus comb. nov.</title>
        <authorList>
            <person name="Lai Q."/>
            <person name="Cao J."/>
            <person name="Yuan J."/>
            <person name="Li F."/>
            <person name="Shao Z."/>
        </authorList>
    </citation>
    <scope>NUCLEOTIDE SEQUENCE [LARGE SCALE GENOMIC DNA]</scope>
    <source>
        <strain evidence="10">P73</strain>
    </source>
</reference>
<evidence type="ECO:0000256" key="2">
    <source>
        <dbReference type="ARBA" id="ARBA00022475"/>
    </source>
</evidence>
<feature type="transmembrane region" description="Helical" evidence="8">
    <location>
        <begin position="259"/>
        <end position="282"/>
    </location>
</feature>
<dbReference type="OrthoDB" id="9153955at2"/>
<feature type="transmembrane region" description="Helical" evidence="8">
    <location>
        <begin position="321"/>
        <end position="341"/>
    </location>
</feature>
<evidence type="ECO:0000256" key="5">
    <source>
        <dbReference type="ARBA" id="ARBA00022692"/>
    </source>
</evidence>
<dbReference type="InterPro" id="IPR038731">
    <property type="entry name" value="RgtA/B/C-like"/>
</dbReference>
<evidence type="ECO:0000256" key="3">
    <source>
        <dbReference type="ARBA" id="ARBA00022676"/>
    </source>
</evidence>
<proteinExistence type="predicted"/>
<gene>
    <name evidence="10" type="ORF">P73_4228</name>
</gene>